<keyword evidence="3" id="KW-1185">Reference proteome</keyword>
<dbReference type="STRING" id="32507.ENSNBRP00000029305"/>
<dbReference type="Ensembl" id="ENSNBRT00000030061.1">
    <property type="protein sequence ID" value="ENSNBRP00000029305.1"/>
    <property type="gene ID" value="ENSNBRG00000022321.1"/>
</dbReference>
<dbReference type="OMA" id="IACGKYD"/>
<evidence type="ECO:0000256" key="1">
    <source>
        <dbReference type="SAM" id="MobiDB-lite"/>
    </source>
</evidence>
<feature type="region of interest" description="Disordered" evidence="1">
    <location>
        <begin position="83"/>
        <end position="107"/>
    </location>
</feature>
<dbReference type="PANTHER" id="PTHR47666">
    <property type="entry name" value="PROTEIN VASCULAR ASSOCIATED DEATH 1, CHLOROPLASTIC"/>
    <property type="match status" value="1"/>
</dbReference>
<dbReference type="Proteomes" id="UP000261580">
    <property type="component" value="Unassembled WGS sequence"/>
</dbReference>
<dbReference type="Bgee" id="ENSNBRG00000022321">
    <property type="expression patterns" value="Expressed in blood and 5 other cell types or tissues"/>
</dbReference>
<dbReference type="PANTHER" id="PTHR47666:SF2">
    <property type="entry name" value="TBC1 DOMAIN FAMILY MEMBER 8 ISOFORM X1"/>
    <property type="match status" value="1"/>
</dbReference>
<protein>
    <submittedName>
        <fullName evidence="2">Uncharacterized protein</fullName>
    </submittedName>
</protein>
<sequence>MWLNPDEVLLKNVLKLWVTERSNDFFLLQRRRGHGESNSRITGLLVGALDNVLDSTARVTPFRILLQVPGSQVSWIIASGPYRRGGSGTPGGPGGRPGEVQGGAPEV</sequence>
<proteinExistence type="predicted"/>
<dbReference type="AlphaFoldDB" id="A0A3Q4HYZ0"/>
<organism evidence="2 3">
    <name type="scientific">Neolamprologus brichardi</name>
    <name type="common">Fairy cichlid</name>
    <name type="synonym">Lamprologus brichardi</name>
    <dbReference type="NCBI Taxonomy" id="32507"/>
    <lineage>
        <taxon>Eukaryota</taxon>
        <taxon>Metazoa</taxon>
        <taxon>Chordata</taxon>
        <taxon>Craniata</taxon>
        <taxon>Vertebrata</taxon>
        <taxon>Euteleostomi</taxon>
        <taxon>Actinopterygii</taxon>
        <taxon>Neopterygii</taxon>
        <taxon>Teleostei</taxon>
        <taxon>Neoteleostei</taxon>
        <taxon>Acanthomorphata</taxon>
        <taxon>Ovalentaria</taxon>
        <taxon>Cichlomorphae</taxon>
        <taxon>Cichliformes</taxon>
        <taxon>Cichlidae</taxon>
        <taxon>African cichlids</taxon>
        <taxon>Pseudocrenilabrinae</taxon>
        <taxon>Lamprologini</taxon>
        <taxon>Neolamprologus</taxon>
    </lineage>
</organism>
<evidence type="ECO:0000313" key="2">
    <source>
        <dbReference type="Ensembl" id="ENSNBRP00000029305.1"/>
    </source>
</evidence>
<name>A0A3Q4HYZ0_NEOBR</name>
<reference evidence="2" key="2">
    <citation type="submission" date="2025-09" db="UniProtKB">
        <authorList>
            <consortium name="Ensembl"/>
        </authorList>
    </citation>
    <scope>IDENTIFICATION</scope>
</reference>
<accession>A0A3Q4HYZ0</accession>
<evidence type="ECO:0000313" key="3">
    <source>
        <dbReference type="Proteomes" id="UP000261580"/>
    </source>
</evidence>
<dbReference type="GeneTree" id="ENSGT00940000178460"/>
<feature type="compositionally biased region" description="Gly residues" evidence="1">
    <location>
        <begin position="83"/>
        <end position="101"/>
    </location>
</feature>
<reference evidence="2" key="1">
    <citation type="submission" date="2025-08" db="UniProtKB">
        <authorList>
            <consortium name="Ensembl"/>
        </authorList>
    </citation>
    <scope>IDENTIFICATION</scope>
</reference>